<gene>
    <name evidence="2" type="ORF">BRADI_3g37115v3</name>
</gene>
<dbReference type="InParanoid" id="A0A0Q3IDE5"/>
<dbReference type="OrthoDB" id="721975at2759"/>
<reference evidence="2 3" key="1">
    <citation type="journal article" date="2010" name="Nature">
        <title>Genome sequencing and analysis of the model grass Brachypodium distachyon.</title>
        <authorList>
            <consortium name="International Brachypodium Initiative"/>
        </authorList>
    </citation>
    <scope>NUCLEOTIDE SEQUENCE [LARGE SCALE GENOMIC DNA]</scope>
    <source>
        <strain evidence="2 3">Bd21</strain>
    </source>
</reference>
<evidence type="ECO:0000313" key="4">
    <source>
        <dbReference type="Proteomes" id="UP000008810"/>
    </source>
</evidence>
<dbReference type="EMBL" id="CM000882">
    <property type="protein sequence ID" value="KQJ98475.1"/>
    <property type="molecule type" value="Genomic_DNA"/>
</dbReference>
<evidence type="ECO:0000256" key="1">
    <source>
        <dbReference type="SAM" id="MobiDB-lite"/>
    </source>
</evidence>
<protein>
    <submittedName>
        <fullName evidence="2 3">Uncharacterized protein</fullName>
    </submittedName>
</protein>
<feature type="compositionally biased region" description="Basic and acidic residues" evidence="1">
    <location>
        <begin position="1"/>
        <end position="13"/>
    </location>
</feature>
<dbReference type="EnsemblPlants" id="KQJ98475">
    <property type="protein sequence ID" value="KQJ98475"/>
    <property type="gene ID" value="BRADI_3g37115v3"/>
</dbReference>
<sequence>MKDLSRSPLTHEKKNMHKRHAKDNVSTQKTKKIRIDKNIQAKYHKYIAKKHKINKPKEGEDSPPFVKIGDFFVSYSCLQASLKPRGKLDNQVMSLLSKHLTLQLSPLQTPPD</sequence>
<evidence type="ECO:0000313" key="3">
    <source>
        <dbReference type="EnsemblPlants" id="KQJ98475"/>
    </source>
</evidence>
<reference evidence="3" key="3">
    <citation type="submission" date="2018-08" db="UniProtKB">
        <authorList>
            <consortium name="EnsemblPlants"/>
        </authorList>
    </citation>
    <scope>IDENTIFICATION</scope>
    <source>
        <strain evidence="3">cv. Bd21</strain>
    </source>
</reference>
<evidence type="ECO:0000313" key="2">
    <source>
        <dbReference type="EMBL" id="KQJ98475.1"/>
    </source>
</evidence>
<dbReference type="Proteomes" id="UP000008810">
    <property type="component" value="Chromosome 3"/>
</dbReference>
<feature type="region of interest" description="Disordered" evidence="1">
    <location>
        <begin position="1"/>
        <end position="31"/>
    </location>
</feature>
<proteinExistence type="predicted"/>
<dbReference type="AlphaFoldDB" id="A0A0Q3IDE5"/>
<organism evidence="2">
    <name type="scientific">Brachypodium distachyon</name>
    <name type="common">Purple false brome</name>
    <name type="synonym">Trachynia distachya</name>
    <dbReference type="NCBI Taxonomy" id="15368"/>
    <lineage>
        <taxon>Eukaryota</taxon>
        <taxon>Viridiplantae</taxon>
        <taxon>Streptophyta</taxon>
        <taxon>Embryophyta</taxon>
        <taxon>Tracheophyta</taxon>
        <taxon>Spermatophyta</taxon>
        <taxon>Magnoliopsida</taxon>
        <taxon>Liliopsida</taxon>
        <taxon>Poales</taxon>
        <taxon>Poaceae</taxon>
        <taxon>BOP clade</taxon>
        <taxon>Pooideae</taxon>
        <taxon>Stipodae</taxon>
        <taxon>Brachypodieae</taxon>
        <taxon>Brachypodium</taxon>
    </lineage>
</organism>
<reference evidence="2" key="2">
    <citation type="submission" date="2017-06" db="EMBL/GenBank/DDBJ databases">
        <title>WGS assembly of Brachypodium distachyon.</title>
        <authorList>
            <consortium name="The International Brachypodium Initiative"/>
            <person name="Lucas S."/>
            <person name="Harmon-Smith M."/>
            <person name="Lail K."/>
            <person name="Tice H."/>
            <person name="Grimwood J."/>
            <person name="Bruce D."/>
            <person name="Barry K."/>
            <person name="Shu S."/>
            <person name="Lindquist E."/>
            <person name="Wang M."/>
            <person name="Pitluck S."/>
            <person name="Vogel J.P."/>
            <person name="Garvin D.F."/>
            <person name="Mockler T.C."/>
            <person name="Schmutz J."/>
            <person name="Rokhsar D."/>
            <person name="Bevan M.W."/>
        </authorList>
    </citation>
    <scope>NUCLEOTIDE SEQUENCE</scope>
    <source>
        <strain evidence="2">Bd21</strain>
    </source>
</reference>
<accession>A0A0Q3IDE5</accession>
<dbReference type="Gramene" id="KQJ98475">
    <property type="protein sequence ID" value="KQJ98475"/>
    <property type="gene ID" value="BRADI_3g37115v3"/>
</dbReference>
<name>A0A0Q3IDE5_BRADI</name>
<keyword evidence="4" id="KW-1185">Reference proteome</keyword>